<dbReference type="EMBL" id="CP038436">
    <property type="protein sequence ID" value="QBX54511.1"/>
    <property type="molecule type" value="Genomic_DNA"/>
</dbReference>
<feature type="domain" description="Xylose isomerase-like TIM barrel" evidence="1">
    <location>
        <begin position="22"/>
        <end position="316"/>
    </location>
</feature>
<reference evidence="2 3" key="1">
    <citation type="submission" date="2019-03" db="EMBL/GenBank/DDBJ databases">
        <title>Three New Species of Nocardioides, Nocardioides euryhalodurans sp. nov., Nocardioides seonyuensis sp. nov. and Nocardioides eburneoflavus sp. nov. Iolated from Soil.</title>
        <authorList>
            <person name="Roh S.G."/>
            <person name="Lee C."/>
            <person name="Kim M.-K."/>
            <person name="Kim S.B."/>
        </authorList>
    </citation>
    <scope>NUCLEOTIDE SEQUENCE [LARGE SCALE GENOMIC DNA]</scope>
    <source>
        <strain evidence="2 3">MMS17-SY207-3</strain>
    </source>
</reference>
<dbReference type="PANTHER" id="PTHR12110:SF21">
    <property type="entry name" value="XYLOSE ISOMERASE-LIKE TIM BARREL DOMAIN-CONTAINING PROTEIN"/>
    <property type="match status" value="1"/>
</dbReference>
<dbReference type="KEGG" id="nsn:EXE58_02855"/>
<dbReference type="OrthoDB" id="9779184at2"/>
<accession>A0A4P7IFN1</accession>
<dbReference type="RefSeq" id="WP_135266484.1">
    <property type="nucleotide sequence ID" value="NZ_CP038436.1"/>
</dbReference>
<protein>
    <submittedName>
        <fullName evidence="2">Sugar phosphate isomerase/epimerase</fullName>
    </submittedName>
</protein>
<evidence type="ECO:0000313" key="3">
    <source>
        <dbReference type="Proteomes" id="UP000294853"/>
    </source>
</evidence>
<proteinExistence type="predicted"/>
<dbReference type="Gene3D" id="3.20.20.150">
    <property type="entry name" value="Divalent-metal-dependent TIM barrel enzymes"/>
    <property type="match status" value="1"/>
</dbReference>
<dbReference type="SUPFAM" id="SSF51658">
    <property type="entry name" value="Xylose isomerase-like"/>
    <property type="match status" value="1"/>
</dbReference>
<dbReference type="InterPro" id="IPR013022">
    <property type="entry name" value="Xyl_isomerase-like_TIM-brl"/>
</dbReference>
<sequence>MGKRFTLFTGQWADLPFEEVARLAGEWGYDGLEIACWGDHLDASRWDDADYVASRREILARHGLDVWAISNHLHGQAVCDDPIDFRHQGIVRERVWGDGDPEGVRRRAADELKDTARMARALGVDTVVGFTGSSIWQYVAMFPPVPAERIEAGYQDFADRWNPILDVFDECGVRFAHEVHPSEIAYDHWTTQRTLEAIGHREAFGLNWDPSHMMWQDIDPVAFITDFADRIYHVDCKDTRMRIGGGRNGRLSSHLPWGDQRRGWDFVSTGRGDVPWEDAFRALSRIGYDGPVSVEWEDAGMDRLRGAPEALEFLRRFDFDLPETSFDAAFDQR</sequence>
<keyword evidence="3" id="KW-1185">Reference proteome</keyword>
<gene>
    <name evidence="2" type="ORF">EXE58_02855</name>
</gene>
<dbReference type="InterPro" id="IPR036237">
    <property type="entry name" value="Xyl_isomerase-like_sf"/>
</dbReference>
<dbReference type="Proteomes" id="UP000294853">
    <property type="component" value="Chromosome"/>
</dbReference>
<evidence type="ECO:0000313" key="2">
    <source>
        <dbReference type="EMBL" id="QBX54511.1"/>
    </source>
</evidence>
<dbReference type="Pfam" id="PF01261">
    <property type="entry name" value="AP_endonuc_2"/>
    <property type="match status" value="1"/>
</dbReference>
<name>A0A4P7IFN1_9ACTN</name>
<dbReference type="GO" id="GO:0016853">
    <property type="term" value="F:isomerase activity"/>
    <property type="evidence" value="ECO:0007669"/>
    <property type="project" value="UniProtKB-KW"/>
</dbReference>
<dbReference type="InterPro" id="IPR050312">
    <property type="entry name" value="IolE/XylAMocC-like"/>
</dbReference>
<dbReference type="AlphaFoldDB" id="A0A4P7IFN1"/>
<keyword evidence="2" id="KW-0413">Isomerase</keyword>
<organism evidence="2 3">
    <name type="scientific">Nocardioides seonyuensis</name>
    <dbReference type="NCBI Taxonomy" id="2518371"/>
    <lineage>
        <taxon>Bacteria</taxon>
        <taxon>Bacillati</taxon>
        <taxon>Actinomycetota</taxon>
        <taxon>Actinomycetes</taxon>
        <taxon>Propionibacteriales</taxon>
        <taxon>Nocardioidaceae</taxon>
        <taxon>Nocardioides</taxon>
    </lineage>
</organism>
<evidence type="ECO:0000259" key="1">
    <source>
        <dbReference type="Pfam" id="PF01261"/>
    </source>
</evidence>
<dbReference type="PANTHER" id="PTHR12110">
    <property type="entry name" value="HYDROXYPYRUVATE ISOMERASE"/>
    <property type="match status" value="1"/>
</dbReference>